<keyword evidence="1" id="KW-0732">Signal</keyword>
<sequence>MKLFNSLLLLTLFLAITICHSHQDNQYVKFKYYAKGSSSCIGTVQSIYAEKTNLCVPSSDPTYGYSISQCTQIAPGKVRYTWGTSCNSNCSNCETEGDNIYTPDETCSDPEQPYTIECGSFNFNDYPAMLWTFRHVNFNGKVDCKNDVVRSIAATPLNTCISNGAESYSISCNSTWSEKRIWQTNSCKQDVQFINLERLNECRTDKMTFCGKK</sequence>
<dbReference type="RefSeq" id="XP_002681534.1">
    <property type="nucleotide sequence ID" value="XM_002681488.1"/>
</dbReference>
<name>D2V3L1_NAEGR</name>
<protein>
    <submittedName>
        <fullName evidence="2">Predicted protein</fullName>
    </submittedName>
</protein>
<dbReference type="EMBL" id="GG738850">
    <property type="protein sequence ID" value="EFC48790.1"/>
    <property type="molecule type" value="Genomic_DNA"/>
</dbReference>
<evidence type="ECO:0000256" key="1">
    <source>
        <dbReference type="SAM" id="SignalP"/>
    </source>
</evidence>
<reference evidence="2 3" key="1">
    <citation type="journal article" date="2010" name="Cell">
        <title>The genome of Naegleria gruberi illuminates early eukaryotic versatility.</title>
        <authorList>
            <person name="Fritz-Laylin L.K."/>
            <person name="Prochnik S.E."/>
            <person name="Ginger M.L."/>
            <person name="Dacks J.B."/>
            <person name="Carpenter M.L."/>
            <person name="Field M.C."/>
            <person name="Kuo A."/>
            <person name="Paredez A."/>
            <person name="Chapman J."/>
            <person name="Pham J."/>
            <person name="Shu S."/>
            <person name="Neupane R."/>
            <person name="Cipriano M."/>
            <person name="Mancuso J."/>
            <person name="Tu H."/>
            <person name="Salamov A."/>
            <person name="Lindquist E."/>
            <person name="Shapiro H."/>
            <person name="Lucas S."/>
            <person name="Grigoriev I.V."/>
            <person name="Cande W.Z."/>
            <person name="Fulton C."/>
            <person name="Rokhsar D.S."/>
            <person name="Dawson S.C."/>
        </authorList>
    </citation>
    <scope>NUCLEOTIDE SEQUENCE [LARGE SCALE GENOMIC DNA]</scope>
    <source>
        <strain evidence="2 3">NEG-M</strain>
    </source>
</reference>
<dbReference type="InParanoid" id="D2V3L1"/>
<feature type="chain" id="PRO_5003038425" evidence="1">
    <location>
        <begin position="22"/>
        <end position="213"/>
    </location>
</feature>
<evidence type="ECO:0000313" key="3">
    <source>
        <dbReference type="Proteomes" id="UP000006671"/>
    </source>
</evidence>
<accession>D2V3L1</accession>
<feature type="signal peptide" evidence="1">
    <location>
        <begin position="1"/>
        <end position="21"/>
    </location>
</feature>
<gene>
    <name evidence="2" type="ORF">NAEGRDRAFT_46412</name>
</gene>
<organism evidence="3">
    <name type="scientific">Naegleria gruberi</name>
    <name type="common">Amoeba</name>
    <dbReference type="NCBI Taxonomy" id="5762"/>
    <lineage>
        <taxon>Eukaryota</taxon>
        <taxon>Discoba</taxon>
        <taxon>Heterolobosea</taxon>
        <taxon>Tetramitia</taxon>
        <taxon>Eutetramitia</taxon>
        <taxon>Vahlkampfiidae</taxon>
        <taxon>Naegleria</taxon>
    </lineage>
</organism>
<evidence type="ECO:0000313" key="2">
    <source>
        <dbReference type="EMBL" id="EFC48790.1"/>
    </source>
</evidence>
<dbReference type="Proteomes" id="UP000006671">
    <property type="component" value="Unassembled WGS sequence"/>
</dbReference>
<dbReference type="GeneID" id="8862322"/>
<dbReference type="KEGG" id="ngr:NAEGRDRAFT_46412"/>
<proteinExistence type="predicted"/>
<dbReference type="AlphaFoldDB" id="D2V3L1"/>
<dbReference type="VEuPathDB" id="AmoebaDB:NAEGRDRAFT_46412"/>
<keyword evidence="3" id="KW-1185">Reference proteome</keyword>